<accession>A0ABM3QNU2</accession>
<protein>
    <recommendedName>
        <fullName evidence="3">FLZ-type domain-containing protein</fullName>
    </recommendedName>
</protein>
<dbReference type="RefSeq" id="XP_056685019.1">
    <property type="nucleotide sequence ID" value="XM_056829041.1"/>
</dbReference>
<keyword evidence="1" id="KW-1185">Reference proteome</keyword>
<proteinExistence type="predicted"/>
<gene>
    <name evidence="2" type="primary">LOC130461105</name>
</gene>
<organism evidence="1 2">
    <name type="scientific">Spinacia oleracea</name>
    <name type="common">Spinach</name>
    <dbReference type="NCBI Taxonomy" id="3562"/>
    <lineage>
        <taxon>Eukaryota</taxon>
        <taxon>Viridiplantae</taxon>
        <taxon>Streptophyta</taxon>
        <taxon>Embryophyta</taxon>
        <taxon>Tracheophyta</taxon>
        <taxon>Spermatophyta</taxon>
        <taxon>Magnoliopsida</taxon>
        <taxon>eudicotyledons</taxon>
        <taxon>Gunneridae</taxon>
        <taxon>Pentapetalae</taxon>
        <taxon>Caryophyllales</taxon>
        <taxon>Chenopodiaceae</taxon>
        <taxon>Chenopodioideae</taxon>
        <taxon>Anserineae</taxon>
        <taxon>Spinacia</taxon>
    </lineage>
</organism>
<name>A0ABM3QNU2_SPIOL</name>
<sequence length="133" mass="15407">MLEGEVSSRNNFNKLGKDNHFSLPCHFLQPKNICPFTNTRPFSAISAKMVKKGQSKGKRKEKSKDIIFTLRRINKPGFALCFQDCCSKCRDKLLLQTYRCNFKLKFPRETYRESFWKAVRASTKAIMASLCVN</sequence>
<dbReference type="GeneID" id="130461105"/>
<dbReference type="Proteomes" id="UP000813463">
    <property type="component" value="Chromosome 5"/>
</dbReference>
<reference evidence="2" key="2">
    <citation type="submission" date="2025-08" db="UniProtKB">
        <authorList>
            <consortium name="RefSeq"/>
        </authorList>
    </citation>
    <scope>IDENTIFICATION</scope>
    <source>
        <tissue evidence="2">Leaf</tissue>
    </source>
</reference>
<evidence type="ECO:0008006" key="3">
    <source>
        <dbReference type="Google" id="ProtNLM"/>
    </source>
</evidence>
<evidence type="ECO:0000313" key="2">
    <source>
        <dbReference type="RefSeq" id="XP_056685019.1"/>
    </source>
</evidence>
<reference evidence="1" key="1">
    <citation type="journal article" date="2021" name="Nat. Commun.">
        <title>Genomic analyses provide insights into spinach domestication and the genetic basis of agronomic traits.</title>
        <authorList>
            <person name="Cai X."/>
            <person name="Sun X."/>
            <person name="Xu C."/>
            <person name="Sun H."/>
            <person name="Wang X."/>
            <person name="Ge C."/>
            <person name="Zhang Z."/>
            <person name="Wang Q."/>
            <person name="Fei Z."/>
            <person name="Jiao C."/>
            <person name="Wang Q."/>
        </authorList>
    </citation>
    <scope>NUCLEOTIDE SEQUENCE [LARGE SCALE GENOMIC DNA]</scope>
    <source>
        <strain evidence="1">cv. Varoflay</strain>
    </source>
</reference>
<evidence type="ECO:0000313" key="1">
    <source>
        <dbReference type="Proteomes" id="UP000813463"/>
    </source>
</evidence>